<evidence type="ECO:0000313" key="1">
    <source>
        <dbReference type="EMBL" id="WMV26733.1"/>
    </source>
</evidence>
<protein>
    <submittedName>
        <fullName evidence="1">Uncharacterized protein</fullName>
    </submittedName>
</protein>
<name>A0AAF0QQY5_SOLVR</name>
<sequence length="133" mass="15124">NAYCDATRAAYTLIRKSVTCFLIKIGDSLVSCKAKKQTTVSKISAEAEYRSLASIVSELVWLLGILKEVGANIELPRVIHSDNKTAIQIAVNPVYHERIKQIINMCYFVREKLQQGLINIQYIFLLRISLQMY</sequence>
<dbReference type="PANTHER" id="PTHR11439">
    <property type="entry name" value="GAG-POL-RELATED RETROTRANSPOSON"/>
    <property type="match status" value="1"/>
</dbReference>
<gene>
    <name evidence="1" type="ORF">MTR67_020118</name>
</gene>
<organism evidence="1 2">
    <name type="scientific">Solanum verrucosum</name>
    <dbReference type="NCBI Taxonomy" id="315347"/>
    <lineage>
        <taxon>Eukaryota</taxon>
        <taxon>Viridiplantae</taxon>
        <taxon>Streptophyta</taxon>
        <taxon>Embryophyta</taxon>
        <taxon>Tracheophyta</taxon>
        <taxon>Spermatophyta</taxon>
        <taxon>Magnoliopsida</taxon>
        <taxon>eudicotyledons</taxon>
        <taxon>Gunneridae</taxon>
        <taxon>Pentapetalae</taxon>
        <taxon>asterids</taxon>
        <taxon>lamiids</taxon>
        <taxon>Solanales</taxon>
        <taxon>Solanaceae</taxon>
        <taxon>Solanoideae</taxon>
        <taxon>Solaneae</taxon>
        <taxon>Solanum</taxon>
    </lineage>
</organism>
<dbReference type="AlphaFoldDB" id="A0AAF0QQY5"/>
<keyword evidence="2" id="KW-1185">Reference proteome</keyword>
<feature type="non-terminal residue" evidence="1">
    <location>
        <position position="1"/>
    </location>
</feature>
<dbReference type="CDD" id="cd09272">
    <property type="entry name" value="RNase_HI_RT_Ty1"/>
    <property type="match status" value="1"/>
</dbReference>
<evidence type="ECO:0000313" key="2">
    <source>
        <dbReference type="Proteomes" id="UP001234989"/>
    </source>
</evidence>
<dbReference type="EMBL" id="CP133615">
    <property type="protein sequence ID" value="WMV26733.1"/>
    <property type="molecule type" value="Genomic_DNA"/>
</dbReference>
<dbReference type="PANTHER" id="PTHR11439:SF511">
    <property type="match status" value="1"/>
</dbReference>
<accession>A0AAF0QQY5</accession>
<reference evidence="1" key="1">
    <citation type="submission" date="2023-08" db="EMBL/GenBank/DDBJ databases">
        <title>A de novo genome assembly of Solanum verrucosum Schlechtendal, a Mexican diploid species geographically isolated from the other diploid A-genome species in potato relatives.</title>
        <authorList>
            <person name="Hosaka K."/>
        </authorList>
    </citation>
    <scope>NUCLEOTIDE SEQUENCE</scope>
    <source>
        <tissue evidence="1">Young leaves</tissue>
    </source>
</reference>
<proteinExistence type="predicted"/>
<dbReference type="Proteomes" id="UP001234989">
    <property type="component" value="Chromosome 4"/>
</dbReference>